<name>A0A9P6NS16_9BASI</name>
<dbReference type="SUPFAM" id="SSF56112">
    <property type="entry name" value="Protein kinase-like (PK-like)"/>
    <property type="match status" value="1"/>
</dbReference>
<dbReference type="EMBL" id="MU167208">
    <property type="protein sequence ID" value="KAG0152366.1"/>
    <property type="molecule type" value="Genomic_DNA"/>
</dbReference>
<evidence type="ECO:0000256" key="7">
    <source>
        <dbReference type="RuleBase" id="RU000304"/>
    </source>
</evidence>
<keyword evidence="4" id="KW-0418">Kinase</keyword>
<dbReference type="OrthoDB" id="40902at2759"/>
<comment type="caution">
    <text evidence="10">The sequence shown here is derived from an EMBL/GenBank/DDBJ whole genome shotgun (WGS) entry which is preliminary data.</text>
</comment>
<feature type="region of interest" description="Disordered" evidence="8">
    <location>
        <begin position="327"/>
        <end position="398"/>
    </location>
</feature>
<dbReference type="InterPro" id="IPR008271">
    <property type="entry name" value="Ser/Thr_kinase_AS"/>
</dbReference>
<dbReference type="Proteomes" id="UP000886653">
    <property type="component" value="Unassembled WGS sequence"/>
</dbReference>
<gene>
    <name evidence="10" type="ORF">CROQUDRAFT_667259</name>
</gene>
<evidence type="ECO:0000313" key="10">
    <source>
        <dbReference type="EMBL" id="KAG0152366.1"/>
    </source>
</evidence>
<feature type="domain" description="Protein kinase" evidence="9">
    <location>
        <begin position="20"/>
        <end position="288"/>
    </location>
</feature>
<dbReference type="FunFam" id="1.10.510.10:FF:000571">
    <property type="entry name" value="Maternal embryonic leucine zipper kinase"/>
    <property type="match status" value="1"/>
</dbReference>
<dbReference type="AlphaFoldDB" id="A0A9P6NS16"/>
<proteinExistence type="inferred from homology"/>
<evidence type="ECO:0000256" key="1">
    <source>
        <dbReference type="ARBA" id="ARBA00022527"/>
    </source>
</evidence>
<dbReference type="Gene3D" id="1.10.510.10">
    <property type="entry name" value="Transferase(Phosphotransferase) domain 1"/>
    <property type="match status" value="1"/>
</dbReference>
<dbReference type="PANTHER" id="PTHR24347">
    <property type="entry name" value="SERINE/THREONINE-PROTEIN KINASE"/>
    <property type="match status" value="1"/>
</dbReference>
<organism evidence="10 11">
    <name type="scientific">Cronartium quercuum f. sp. fusiforme G11</name>
    <dbReference type="NCBI Taxonomy" id="708437"/>
    <lineage>
        <taxon>Eukaryota</taxon>
        <taxon>Fungi</taxon>
        <taxon>Dikarya</taxon>
        <taxon>Basidiomycota</taxon>
        <taxon>Pucciniomycotina</taxon>
        <taxon>Pucciniomycetes</taxon>
        <taxon>Pucciniales</taxon>
        <taxon>Coleosporiaceae</taxon>
        <taxon>Cronartium</taxon>
    </lineage>
</organism>
<evidence type="ECO:0000256" key="4">
    <source>
        <dbReference type="ARBA" id="ARBA00022777"/>
    </source>
</evidence>
<keyword evidence="3 6" id="KW-0547">Nucleotide-binding</keyword>
<keyword evidence="1 7" id="KW-0723">Serine/threonine-protein kinase</keyword>
<protein>
    <recommendedName>
        <fullName evidence="9">Protein kinase domain-containing protein</fullName>
    </recommendedName>
</protein>
<evidence type="ECO:0000259" key="9">
    <source>
        <dbReference type="PROSITE" id="PS50011"/>
    </source>
</evidence>
<dbReference type="InterPro" id="IPR000719">
    <property type="entry name" value="Prot_kinase_dom"/>
</dbReference>
<dbReference type="InterPro" id="IPR017441">
    <property type="entry name" value="Protein_kinase_ATP_BS"/>
</dbReference>
<dbReference type="GO" id="GO:0005524">
    <property type="term" value="F:ATP binding"/>
    <property type="evidence" value="ECO:0007669"/>
    <property type="project" value="UniProtKB-UniRule"/>
</dbReference>
<reference evidence="10" key="1">
    <citation type="submission" date="2013-11" db="EMBL/GenBank/DDBJ databases">
        <title>Genome sequence of the fusiform rust pathogen reveals effectors for host alternation and coevolution with pine.</title>
        <authorList>
            <consortium name="DOE Joint Genome Institute"/>
            <person name="Smith K."/>
            <person name="Pendleton A."/>
            <person name="Kubisiak T."/>
            <person name="Anderson C."/>
            <person name="Salamov A."/>
            <person name="Aerts A."/>
            <person name="Riley R."/>
            <person name="Clum A."/>
            <person name="Lindquist E."/>
            <person name="Ence D."/>
            <person name="Campbell M."/>
            <person name="Kronenberg Z."/>
            <person name="Feau N."/>
            <person name="Dhillon B."/>
            <person name="Hamelin R."/>
            <person name="Burleigh J."/>
            <person name="Smith J."/>
            <person name="Yandell M."/>
            <person name="Nelson C."/>
            <person name="Grigoriev I."/>
            <person name="Davis J."/>
        </authorList>
    </citation>
    <scope>NUCLEOTIDE SEQUENCE</scope>
    <source>
        <strain evidence="10">G11</strain>
    </source>
</reference>
<accession>A0A9P6NS16</accession>
<dbReference type="SMART" id="SM00220">
    <property type="entry name" value="S_TKc"/>
    <property type="match status" value="1"/>
</dbReference>
<dbReference type="FunFam" id="3.30.200.20:FF:000315">
    <property type="entry name" value="Calcium-dependent protein kinase 3"/>
    <property type="match status" value="1"/>
</dbReference>
<evidence type="ECO:0000256" key="3">
    <source>
        <dbReference type="ARBA" id="ARBA00022741"/>
    </source>
</evidence>
<dbReference type="Pfam" id="PF00069">
    <property type="entry name" value="Pkinase"/>
    <property type="match status" value="1"/>
</dbReference>
<dbReference type="CDD" id="cd05117">
    <property type="entry name" value="STKc_CAMK"/>
    <property type="match status" value="1"/>
</dbReference>
<dbReference type="PROSITE" id="PS50011">
    <property type="entry name" value="PROTEIN_KINASE_DOM"/>
    <property type="match status" value="1"/>
</dbReference>
<evidence type="ECO:0000256" key="8">
    <source>
        <dbReference type="SAM" id="MobiDB-lite"/>
    </source>
</evidence>
<evidence type="ECO:0000256" key="2">
    <source>
        <dbReference type="ARBA" id="ARBA00022679"/>
    </source>
</evidence>
<keyword evidence="11" id="KW-1185">Reference proteome</keyword>
<comment type="similarity">
    <text evidence="7">Belongs to the protein kinase superfamily.</text>
</comment>
<dbReference type="InterPro" id="IPR011009">
    <property type="entry name" value="Kinase-like_dom_sf"/>
</dbReference>
<sequence>MGLAGHFTRQPDSYVKKKDYKFLGVLGQGSFGFVKKAIWLKENNLEVAVKCIKKKTLNGQEQIVHDETAVLKGLNHPNIVKLYDWFESKDKFYLVFELASGGELFDRICDQGKFTEKDAVKVIKATLSGLKYLHDHNIVHRDLKPENLLYKTDPTLLSNEDGVSIDEHLVIADFGIAQHMNSDSEVLTAMCGSPGYAAPEILNRLGHGKPVDLWSVGIITYTLLCGYTPFRSENRAELVKETTRAKIEFHQRYWKHVSSEAKDFIRSLLKPEPELRLTAQQALEHKWLTDYNLPGEHDISAGLKENWGARRKWKMAINAVRATNRMRMMTSSSEQTSSLESTTSTESETSFSRQTTPIESIKSTESTSIIVRRESSINDEGTSKSEVVVNESKKPNSK</sequence>
<dbReference type="PROSITE" id="PS00107">
    <property type="entry name" value="PROTEIN_KINASE_ATP"/>
    <property type="match status" value="1"/>
</dbReference>
<keyword evidence="5 6" id="KW-0067">ATP-binding</keyword>
<feature type="compositionally biased region" description="Low complexity" evidence="8">
    <location>
        <begin position="330"/>
        <end position="370"/>
    </location>
</feature>
<keyword evidence="2" id="KW-0808">Transferase</keyword>
<evidence type="ECO:0000256" key="5">
    <source>
        <dbReference type="ARBA" id="ARBA00022840"/>
    </source>
</evidence>
<evidence type="ECO:0000313" key="11">
    <source>
        <dbReference type="Proteomes" id="UP000886653"/>
    </source>
</evidence>
<dbReference type="Gene3D" id="3.30.200.20">
    <property type="entry name" value="Phosphorylase Kinase, domain 1"/>
    <property type="match status" value="1"/>
</dbReference>
<dbReference type="PROSITE" id="PS00108">
    <property type="entry name" value="PROTEIN_KINASE_ST"/>
    <property type="match status" value="1"/>
</dbReference>
<dbReference type="GO" id="GO:0004674">
    <property type="term" value="F:protein serine/threonine kinase activity"/>
    <property type="evidence" value="ECO:0007669"/>
    <property type="project" value="UniProtKB-KW"/>
</dbReference>
<feature type="binding site" evidence="6">
    <location>
        <position position="54"/>
    </location>
    <ligand>
        <name>ATP</name>
        <dbReference type="ChEBI" id="CHEBI:30616"/>
    </ligand>
</feature>
<evidence type="ECO:0000256" key="6">
    <source>
        <dbReference type="PROSITE-ProRule" id="PRU10141"/>
    </source>
</evidence>